<evidence type="ECO:0000256" key="1">
    <source>
        <dbReference type="ARBA" id="ARBA00004651"/>
    </source>
</evidence>
<evidence type="ECO:0000259" key="9">
    <source>
        <dbReference type="Pfam" id="PF13231"/>
    </source>
</evidence>
<protein>
    <recommendedName>
        <fullName evidence="9">Glycosyltransferase RgtA/B/C/D-like domain-containing protein</fullName>
    </recommendedName>
</protein>
<keyword evidence="6 8" id="KW-1133">Transmembrane helix</keyword>
<comment type="caution">
    <text evidence="10">The sequence shown here is derived from an EMBL/GenBank/DDBJ whole genome shotgun (WGS) entry which is preliminary data.</text>
</comment>
<dbReference type="InterPro" id="IPR050297">
    <property type="entry name" value="LipidA_mod_glycosyltrf_83"/>
</dbReference>
<sequence length="495" mass="57121">MRIKLSKIVNLLLNKSLWPLFLILFLGAFLRFYNLRDGMPYLGDEGRDVIIARGIITGEHFPLVGPPTSIGNLYLGPIYFYLMAPFLGLFNFEPLGPAIFVALTSIATIGLLYFLVKEMFKSQLAAVFTALFYAISPLAVEFSRWPWNPNVMPFFATLFFYSLWQTLEKKREHWILLTGVSIALMLQSHYMGLASIPILFVALLIKRPVIKEKTFWLSAIILFLALMSPLLVFDLRHNFLNTRGFWQIVSERERGGFSLLDIFSRERDRIRQIFGDFTTLGERSLANNLLLGLSSVSWIILARQKRRWWLVLIWLFIGALFLSLYQGPFYRHYLEFLLPVCSIFLGGILALLFAQKWWGQGLAILCLLGLSGLFLYQSKIIVTRKLVPGVESTKEIVRFIGTQAGGQPFNFSLLAKNNYDTAYRYFFELWKFPAEYNSVTKQLFVVCEGEELCKPQGNAKWEIAVFDAAYNGKIELVSQWEFLNYFRVFQFKPKT</sequence>
<dbReference type="Proteomes" id="UP000177006">
    <property type="component" value="Unassembled WGS sequence"/>
</dbReference>
<accession>A0A1F5E7R9</accession>
<feature type="transmembrane region" description="Helical" evidence="8">
    <location>
        <begin position="308"/>
        <end position="325"/>
    </location>
</feature>
<evidence type="ECO:0000256" key="5">
    <source>
        <dbReference type="ARBA" id="ARBA00022692"/>
    </source>
</evidence>
<dbReference type="GO" id="GO:0009103">
    <property type="term" value="P:lipopolysaccharide biosynthetic process"/>
    <property type="evidence" value="ECO:0007669"/>
    <property type="project" value="UniProtKB-ARBA"/>
</dbReference>
<dbReference type="AlphaFoldDB" id="A0A1F5E7R9"/>
<dbReference type="GO" id="GO:0016763">
    <property type="term" value="F:pentosyltransferase activity"/>
    <property type="evidence" value="ECO:0007669"/>
    <property type="project" value="TreeGrafter"/>
</dbReference>
<dbReference type="InterPro" id="IPR038731">
    <property type="entry name" value="RgtA/B/C-like"/>
</dbReference>
<dbReference type="EMBL" id="MEZK01000010">
    <property type="protein sequence ID" value="OGD63418.1"/>
    <property type="molecule type" value="Genomic_DNA"/>
</dbReference>
<reference evidence="10 11" key="1">
    <citation type="journal article" date="2016" name="Nat. Commun.">
        <title>Thousands of microbial genomes shed light on interconnected biogeochemical processes in an aquifer system.</title>
        <authorList>
            <person name="Anantharaman K."/>
            <person name="Brown C.T."/>
            <person name="Hug L.A."/>
            <person name="Sharon I."/>
            <person name="Castelle C.J."/>
            <person name="Probst A.J."/>
            <person name="Thomas B.C."/>
            <person name="Singh A."/>
            <person name="Wilkins M.J."/>
            <person name="Karaoz U."/>
            <person name="Brodie E.L."/>
            <person name="Williams K.H."/>
            <person name="Hubbard S.S."/>
            <person name="Banfield J.F."/>
        </authorList>
    </citation>
    <scope>NUCLEOTIDE SEQUENCE [LARGE SCALE GENOMIC DNA]</scope>
</reference>
<evidence type="ECO:0000256" key="6">
    <source>
        <dbReference type="ARBA" id="ARBA00022989"/>
    </source>
</evidence>
<feature type="transmembrane region" description="Helical" evidence="8">
    <location>
        <begin position="176"/>
        <end position="203"/>
    </location>
</feature>
<evidence type="ECO:0000313" key="11">
    <source>
        <dbReference type="Proteomes" id="UP000177006"/>
    </source>
</evidence>
<feature type="transmembrane region" description="Helical" evidence="8">
    <location>
        <begin position="215"/>
        <end position="233"/>
    </location>
</feature>
<evidence type="ECO:0000256" key="2">
    <source>
        <dbReference type="ARBA" id="ARBA00022475"/>
    </source>
</evidence>
<keyword evidence="4" id="KW-0808">Transferase</keyword>
<evidence type="ECO:0000313" key="10">
    <source>
        <dbReference type="EMBL" id="OGD63418.1"/>
    </source>
</evidence>
<evidence type="ECO:0000256" key="8">
    <source>
        <dbReference type="SAM" id="Phobius"/>
    </source>
</evidence>
<evidence type="ECO:0000256" key="4">
    <source>
        <dbReference type="ARBA" id="ARBA00022679"/>
    </source>
</evidence>
<feature type="transmembrane region" description="Helical" evidence="8">
    <location>
        <begin position="146"/>
        <end position="164"/>
    </location>
</feature>
<name>A0A1F5E7R9_9BACT</name>
<dbReference type="PANTHER" id="PTHR33908">
    <property type="entry name" value="MANNOSYLTRANSFERASE YKCB-RELATED"/>
    <property type="match status" value="1"/>
</dbReference>
<organism evidence="10 11">
    <name type="scientific">Candidatus Beckwithbacteria bacterium RBG_13_42_9</name>
    <dbReference type="NCBI Taxonomy" id="1797457"/>
    <lineage>
        <taxon>Bacteria</taxon>
        <taxon>Candidatus Beckwithiibacteriota</taxon>
    </lineage>
</organism>
<feature type="transmembrane region" description="Helical" evidence="8">
    <location>
        <begin position="357"/>
        <end position="376"/>
    </location>
</feature>
<keyword evidence="7 8" id="KW-0472">Membrane</keyword>
<feature type="transmembrane region" description="Helical" evidence="8">
    <location>
        <begin position="12"/>
        <end position="33"/>
    </location>
</feature>
<feature type="transmembrane region" description="Helical" evidence="8">
    <location>
        <begin position="285"/>
        <end position="302"/>
    </location>
</feature>
<proteinExistence type="predicted"/>
<dbReference type="STRING" id="1797457.A2160_03045"/>
<feature type="domain" description="Glycosyltransferase RgtA/B/C/D-like" evidence="9">
    <location>
        <begin position="77"/>
        <end position="232"/>
    </location>
</feature>
<dbReference type="Pfam" id="PF13231">
    <property type="entry name" value="PMT_2"/>
    <property type="match status" value="1"/>
</dbReference>
<keyword evidence="2" id="KW-1003">Cell membrane</keyword>
<comment type="subcellular location">
    <subcellularLocation>
        <location evidence="1">Cell membrane</location>
        <topology evidence="1">Multi-pass membrane protein</topology>
    </subcellularLocation>
</comment>
<keyword evidence="3" id="KW-0328">Glycosyltransferase</keyword>
<evidence type="ECO:0000256" key="7">
    <source>
        <dbReference type="ARBA" id="ARBA00023136"/>
    </source>
</evidence>
<evidence type="ECO:0000256" key="3">
    <source>
        <dbReference type="ARBA" id="ARBA00022676"/>
    </source>
</evidence>
<dbReference type="GO" id="GO:0005886">
    <property type="term" value="C:plasma membrane"/>
    <property type="evidence" value="ECO:0007669"/>
    <property type="project" value="UniProtKB-SubCell"/>
</dbReference>
<keyword evidence="5 8" id="KW-0812">Transmembrane</keyword>
<gene>
    <name evidence="10" type="ORF">A2160_03045</name>
</gene>
<feature type="transmembrane region" description="Helical" evidence="8">
    <location>
        <begin position="95"/>
        <end position="116"/>
    </location>
</feature>
<feature type="transmembrane region" description="Helical" evidence="8">
    <location>
        <begin position="123"/>
        <end position="140"/>
    </location>
</feature>
<dbReference type="PANTHER" id="PTHR33908:SF11">
    <property type="entry name" value="MEMBRANE PROTEIN"/>
    <property type="match status" value="1"/>
</dbReference>